<feature type="non-terminal residue" evidence="1">
    <location>
        <position position="68"/>
    </location>
</feature>
<reference evidence="1" key="1">
    <citation type="submission" date="2018-05" db="EMBL/GenBank/DDBJ databases">
        <authorList>
            <person name="Lanie J.A."/>
            <person name="Ng W.-L."/>
            <person name="Kazmierczak K.M."/>
            <person name="Andrzejewski T.M."/>
            <person name="Davidsen T.M."/>
            <person name="Wayne K.J."/>
            <person name="Tettelin H."/>
            <person name="Glass J.I."/>
            <person name="Rusch D."/>
            <person name="Podicherti R."/>
            <person name="Tsui H.-C.T."/>
            <person name="Winkler M.E."/>
        </authorList>
    </citation>
    <scope>NUCLEOTIDE SEQUENCE</scope>
</reference>
<name>A0A383EYZ1_9ZZZZ</name>
<sequence>MDEALTQTIDKALTDGELMDAAANNLRSWLSTERLSDWASRSIEQLINAGEWTEINDRFHKNLAFGTG</sequence>
<organism evidence="1">
    <name type="scientific">marine metagenome</name>
    <dbReference type="NCBI Taxonomy" id="408172"/>
    <lineage>
        <taxon>unclassified sequences</taxon>
        <taxon>metagenomes</taxon>
        <taxon>ecological metagenomes</taxon>
    </lineage>
</organism>
<proteinExistence type="predicted"/>
<protein>
    <submittedName>
        <fullName evidence="1">Uncharacterized protein</fullName>
    </submittedName>
</protein>
<gene>
    <name evidence="1" type="ORF">METZ01_LOCUS514334</name>
</gene>
<accession>A0A383EYZ1</accession>
<dbReference type="EMBL" id="UINC01229679">
    <property type="protein sequence ID" value="SVE61480.1"/>
    <property type="molecule type" value="Genomic_DNA"/>
</dbReference>
<dbReference type="AlphaFoldDB" id="A0A383EYZ1"/>
<evidence type="ECO:0000313" key="1">
    <source>
        <dbReference type="EMBL" id="SVE61480.1"/>
    </source>
</evidence>